<evidence type="ECO:0000313" key="11">
    <source>
        <dbReference type="EMBL" id="GAA4937509.1"/>
    </source>
</evidence>
<dbReference type="InterPro" id="IPR051808">
    <property type="entry name" value="Type_IV_pilus_biogenesis"/>
</dbReference>
<dbReference type="RefSeq" id="WP_345419228.1">
    <property type="nucleotide sequence ID" value="NZ_AP031496.1"/>
</dbReference>
<evidence type="ECO:0000256" key="4">
    <source>
        <dbReference type="ARBA" id="ARBA00022729"/>
    </source>
</evidence>
<gene>
    <name evidence="11" type="primary">pilQ</name>
    <name evidence="11" type="ORF">GCM10025791_13980</name>
</gene>
<dbReference type="PROSITE" id="PS00875">
    <property type="entry name" value="T2SP_D"/>
    <property type="match status" value="1"/>
</dbReference>
<dbReference type="EMBL" id="BAABLX010000009">
    <property type="protein sequence ID" value="GAA4937509.1"/>
    <property type="molecule type" value="Genomic_DNA"/>
</dbReference>
<dbReference type="SMART" id="SM00965">
    <property type="entry name" value="STN"/>
    <property type="match status" value="1"/>
</dbReference>
<keyword evidence="3 8" id="KW-0813">Transport</keyword>
<evidence type="ECO:0000256" key="2">
    <source>
        <dbReference type="ARBA" id="ARBA00006304"/>
    </source>
</evidence>
<comment type="caution">
    <text evidence="11">The sequence shown here is derived from an EMBL/GenBank/DDBJ whole genome shotgun (WGS) entry which is preliminary data.</text>
</comment>
<accession>A0AAV3U0E9</accession>
<evidence type="ECO:0000259" key="10">
    <source>
        <dbReference type="SMART" id="SM00965"/>
    </source>
</evidence>
<dbReference type="Gene3D" id="2.60.40.3500">
    <property type="match status" value="1"/>
</dbReference>
<dbReference type="Gene3D" id="3.30.1370.130">
    <property type="match status" value="1"/>
</dbReference>
<dbReference type="Proteomes" id="UP001409585">
    <property type="component" value="Unassembled WGS sequence"/>
</dbReference>
<organism evidence="11 12">
    <name type="scientific">Halioxenophilus aromaticivorans</name>
    <dbReference type="NCBI Taxonomy" id="1306992"/>
    <lineage>
        <taxon>Bacteria</taxon>
        <taxon>Pseudomonadati</taxon>
        <taxon>Pseudomonadota</taxon>
        <taxon>Gammaproteobacteria</taxon>
        <taxon>Alteromonadales</taxon>
        <taxon>Alteromonadaceae</taxon>
        <taxon>Halioxenophilus</taxon>
    </lineage>
</organism>
<keyword evidence="6" id="KW-0472">Membrane</keyword>
<dbReference type="InterPro" id="IPR021731">
    <property type="entry name" value="AMIN_dom"/>
</dbReference>
<keyword evidence="4 9" id="KW-0732">Signal</keyword>
<evidence type="ECO:0000256" key="6">
    <source>
        <dbReference type="ARBA" id="ARBA00023136"/>
    </source>
</evidence>
<evidence type="ECO:0000256" key="9">
    <source>
        <dbReference type="SAM" id="SignalP"/>
    </source>
</evidence>
<dbReference type="Pfam" id="PF11741">
    <property type="entry name" value="AMIN"/>
    <property type="match status" value="2"/>
</dbReference>
<dbReference type="PANTHER" id="PTHR30604:SF1">
    <property type="entry name" value="DNA UTILIZATION PROTEIN HOFQ"/>
    <property type="match status" value="1"/>
</dbReference>
<dbReference type="GO" id="GO:0009279">
    <property type="term" value="C:cell outer membrane"/>
    <property type="evidence" value="ECO:0007669"/>
    <property type="project" value="UniProtKB-SubCell"/>
</dbReference>
<dbReference type="InterPro" id="IPR001775">
    <property type="entry name" value="GspD/PilQ"/>
</dbReference>
<sequence>MFKLNLSVVTRLCGALVALVVASMSHAQGLVSLDDIQFSSLPGQKFEVNLQFNQPPEDPVGYIIEQPARIVLDFPNTASKLDKKRYPLAFGNAESAIVLTAEDRTRLILNLTEASAYSTQKDGANFSIIVGSEGTSTTTALTSTAGNVEAAVASPKPTYAVGQVNITDVDFRRTEAGEGRVIIRLSDPAVNVDVEETASGIEVSFLNVNLPDEFRRRLDVTDFATPVSFIDTDSQAGITKVKIDPQGEYEYLAYQADQEYVISVKPLTAQEEEDRRTKFQFVGEKLSLNFQDIEVRAVLQLIADFTDLNLVASDTVSGRITLRLENVPWDQALDIVLKAKGLDKRQIGNVLMVAPAQEIANRERQELETRKQLQELAPLRTEHIRILYANVKELFELFDVGQNGRNGNGSSSSGRRSETATASILSERGSAIIDERTNSVILTDTEDKIAEFKVLISQIDIPIRQVLIEARIVTASTDFSRDLGVQWSTGYLDTNDKGSAYVGGNTAQDLAFDSGVLSGDFGAVDLGATGPAGDIAFGYVTDNFLVDLELSALESEGFGEVISQPKVVTGDKQTATIRSGSEVPFQQASSSGATTTAYREATLRLEVTPQITPDDHIILDLAVNQDAIGEVVAFGASSAPTIDVTEVITQVLVKNGETIVLGGIFQSVETNSTTKVPLLGDIPVVGNLFKRKQRDTEKNELLIFITPRLLEQPVHRQ</sequence>
<keyword evidence="5" id="KW-0653">Protein transport</keyword>
<dbReference type="GO" id="GO:0009306">
    <property type="term" value="P:protein secretion"/>
    <property type="evidence" value="ECO:0007669"/>
    <property type="project" value="InterPro"/>
</dbReference>
<dbReference type="NCBIfam" id="TIGR02515">
    <property type="entry name" value="IV_pilus_PilQ"/>
    <property type="match status" value="1"/>
</dbReference>
<evidence type="ECO:0000313" key="12">
    <source>
        <dbReference type="Proteomes" id="UP001409585"/>
    </source>
</evidence>
<dbReference type="PANTHER" id="PTHR30604">
    <property type="entry name" value="PROTEIN TRANSPORT PROTEIN HOFQ"/>
    <property type="match status" value="1"/>
</dbReference>
<dbReference type="InterPro" id="IPR005644">
    <property type="entry name" value="NolW-like"/>
</dbReference>
<evidence type="ECO:0000256" key="3">
    <source>
        <dbReference type="ARBA" id="ARBA00022448"/>
    </source>
</evidence>
<dbReference type="InterPro" id="IPR013355">
    <property type="entry name" value="Pilus_4_PilQ"/>
</dbReference>
<comment type="similarity">
    <text evidence="2">Belongs to the bacterial secretin family. PilQ subfamily.</text>
</comment>
<keyword evidence="12" id="KW-1185">Reference proteome</keyword>
<name>A0AAV3U0E9_9ALTE</name>
<keyword evidence="7" id="KW-0998">Cell outer membrane</keyword>
<feature type="signal peptide" evidence="9">
    <location>
        <begin position="1"/>
        <end position="27"/>
    </location>
</feature>
<dbReference type="InterPro" id="IPR038591">
    <property type="entry name" value="NolW-like_sf"/>
</dbReference>
<evidence type="ECO:0000256" key="1">
    <source>
        <dbReference type="ARBA" id="ARBA00004442"/>
    </source>
</evidence>
<evidence type="ECO:0000256" key="7">
    <source>
        <dbReference type="ARBA" id="ARBA00023237"/>
    </source>
</evidence>
<dbReference type="InterPro" id="IPR011662">
    <property type="entry name" value="Secretin/TonB_short_N"/>
</dbReference>
<feature type="domain" description="Secretin/TonB short N-terminal" evidence="10">
    <location>
        <begin position="308"/>
        <end position="356"/>
    </location>
</feature>
<dbReference type="PRINTS" id="PR00811">
    <property type="entry name" value="BCTERIALGSPD"/>
</dbReference>
<dbReference type="Pfam" id="PF00263">
    <property type="entry name" value="Secretin"/>
    <property type="match status" value="1"/>
</dbReference>
<feature type="chain" id="PRO_5043831151" evidence="9">
    <location>
        <begin position="28"/>
        <end position="717"/>
    </location>
</feature>
<dbReference type="InterPro" id="IPR004845">
    <property type="entry name" value="T2SS_GspD_CS"/>
</dbReference>
<reference evidence="12" key="1">
    <citation type="journal article" date="2019" name="Int. J. Syst. Evol. Microbiol.">
        <title>The Global Catalogue of Microorganisms (GCM) 10K type strain sequencing project: providing services to taxonomists for standard genome sequencing and annotation.</title>
        <authorList>
            <consortium name="The Broad Institute Genomics Platform"/>
            <consortium name="The Broad Institute Genome Sequencing Center for Infectious Disease"/>
            <person name="Wu L."/>
            <person name="Ma J."/>
        </authorList>
    </citation>
    <scope>NUCLEOTIDE SEQUENCE [LARGE SCALE GENOMIC DNA]</scope>
    <source>
        <strain evidence="12">JCM 19134</strain>
    </source>
</reference>
<proteinExistence type="inferred from homology"/>
<dbReference type="InterPro" id="IPR004846">
    <property type="entry name" value="T2SS/T3SS_dom"/>
</dbReference>
<dbReference type="Pfam" id="PF07660">
    <property type="entry name" value="STN"/>
    <property type="match status" value="1"/>
</dbReference>
<dbReference type="AlphaFoldDB" id="A0AAV3U0E9"/>
<dbReference type="Gene3D" id="2.60.40.3470">
    <property type="match status" value="1"/>
</dbReference>
<dbReference type="Pfam" id="PF03958">
    <property type="entry name" value="Secretin_N"/>
    <property type="match status" value="1"/>
</dbReference>
<comment type="subcellular location">
    <subcellularLocation>
        <location evidence="1 8">Cell outer membrane</location>
    </subcellularLocation>
</comment>
<dbReference type="Gene3D" id="3.30.1370.120">
    <property type="match status" value="1"/>
</dbReference>
<dbReference type="FunFam" id="3.30.1370.130:FF:000001">
    <property type="entry name" value="Type IV pilus secretin PilQ"/>
    <property type="match status" value="1"/>
</dbReference>
<protein>
    <submittedName>
        <fullName evidence="11">Type 4a pilus secretin PilQ</fullName>
    </submittedName>
</protein>
<evidence type="ECO:0000256" key="5">
    <source>
        <dbReference type="ARBA" id="ARBA00022927"/>
    </source>
</evidence>
<evidence type="ECO:0000256" key="8">
    <source>
        <dbReference type="RuleBase" id="RU004004"/>
    </source>
</evidence>